<reference evidence="10" key="1">
    <citation type="submission" date="2020-11" db="EMBL/GenBank/DDBJ databases">
        <authorList>
            <consortium name="DOE Joint Genome Institute"/>
            <person name="Ahrendt S."/>
            <person name="Riley R."/>
            <person name="Andreopoulos W."/>
            <person name="Labutti K."/>
            <person name="Pangilinan J."/>
            <person name="Ruiz-Duenas F.J."/>
            <person name="Barrasa J.M."/>
            <person name="Sanchez-Garcia M."/>
            <person name="Camarero S."/>
            <person name="Miyauchi S."/>
            <person name="Serrano A."/>
            <person name="Linde D."/>
            <person name="Babiker R."/>
            <person name="Drula E."/>
            <person name="Ayuso-Fernandez I."/>
            <person name="Pacheco R."/>
            <person name="Padilla G."/>
            <person name="Ferreira P."/>
            <person name="Barriuso J."/>
            <person name="Kellner H."/>
            <person name="Castanera R."/>
            <person name="Alfaro M."/>
            <person name="Ramirez L."/>
            <person name="Pisabarro A.G."/>
            <person name="Kuo A."/>
            <person name="Tritt A."/>
            <person name="Lipzen A."/>
            <person name="He G."/>
            <person name="Yan M."/>
            <person name="Ng V."/>
            <person name="Cullen D."/>
            <person name="Martin F."/>
            <person name="Rosso M.-N."/>
            <person name="Henrissat B."/>
            <person name="Hibbett D."/>
            <person name="Martinez A.T."/>
            <person name="Grigoriev I.V."/>
        </authorList>
    </citation>
    <scope>NUCLEOTIDE SEQUENCE</scope>
    <source>
        <strain evidence="10">CBS 247.69</strain>
    </source>
</reference>
<sequence>MTMNGDEFSTPVNKSQYANFSLRSTAAKRDSLTAELERDPQLSTAKRQQRAQVFTSNVAHANLERQLVAAQTMRMELETKLREKEIMVERLERDRRWFSDREKEEREEKEKERTQREEEKRNDDTELRSLRNSLSTLREEHADLQDTYSSLSRTSTQTITSQKSQITTLTRQVSLLDDDLRQLKQIAEERRVTVAELQEQYDELSTAQDNVARDGAEQESMGVVREELHRQAEYLRTLESTNVRLNAELSILKERHISIEVLKEEKRGLEQKLRTLDDLREKVVRLEAEVEAGRKERETWQVFLFTEMANSTVESQTPSSTPISVTRSLAELRLTHAQLLEENGATTALLRRREAEISDLERRAAETRQNVENLELDVRALKEKMGRGEHRAILAEREVGFLQALVASFKAEEEAQDGTVIDNAKAQHVQQLETLLQDYKSEVLKLTTEIDALGGDVSSLGRSRSRQDLLTEIEQERRSKLQIQQALTATELETKQHLDKIEELEQSLFELGGEIGAGRHVPPGVRVLSMKDNPEQQWVDLRQAVMDRLKGENEALMKRLKDLEENGTSTTPRQGHSEELVPRESWELVTREKAELEDIVQQKEKRLLRLQQVFTSKSAEFREAIASILGLKLAFYPNGQVRVTSVYDLCASFVFQPTSKSEGAKMQLVAQGEGGPQDLPNLMEYWIGKEQCIPGFLASVTLECYENSKRGDTEQHGSM</sequence>
<evidence type="ECO:0000256" key="4">
    <source>
        <dbReference type="ARBA" id="ARBA00022618"/>
    </source>
</evidence>
<feature type="region of interest" description="Disordered" evidence="9">
    <location>
        <begin position="100"/>
        <end position="138"/>
    </location>
</feature>
<dbReference type="GO" id="GO:0005635">
    <property type="term" value="C:nuclear envelope"/>
    <property type="evidence" value="ECO:0007669"/>
    <property type="project" value="TreeGrafter"/>
</dbReference>
<comment type="caution">
    <text evidence="10">The sequence shown here is derived from an EMBL/GenBank/DDBJ whole genome shotgun (WGS) entry which is preliminary data.</text>
</comment>
<feature type="coiled-coil region" evidence="8">
    <location>
        <begin position="350"/>
        <end position="391"/>
    </location>
</feature>
<dbReference type="GO" id="GO:0051301">
    <property type="term" value="P:cell division"/>
    <property type="evidence" value="ECO:0007669"/>
    <property type="project" value="UniProtKB-KW"/>
</dbReference>
<evidence type="ECO:0000313" key="10">
    <source>
        <dbReference type="EMBL" id="KAF9466670.1"/>
    </source>
</evidence>
<dbReference type="GO" id="GO:0072686">
    <property type="term" value="C:mitotic spindle"/>
    <property type="evidence" value="ECO:0007669"/>
    <property type="project" value="TreeGrafter"/>
</dbReference>
<comment type="similarity">
    <text evidence="2">Belongs to the MAD1 family.</text>
</comment>
<feature type="coiled-coil region" evidence="8">
    <location>
        <begin position="180"/>
        <end position="296"/>
    </location>
</feature>
<dbReference type="Gene3D" id="1.20.5.170">
    <property type="match status" value="1"/>
</dbReference>
<evidence type="ECO:0000256" key="3">
    <source>
        <dbReference type="ARBA" id="ARBA00022019"/>
    </source>
</evidence>
<dbReference type="GO" id="GO:0051315">
    <property type="term" value="P:attachment of mitotic spindle microtubules to kinetochore"/>
    <property type="evidence" value="ECO:0007669"/>
    <property type="project" value="TreeGrafter"/>
</dbReference>
<dbReference type="GO" id="GO:0007094">
    <property type="term" value="P:mitotic spindle assembly checkpoint signaling"/>
    <property type="evidence" value="ECO:0007669"/>
    <property type="project" value="InterPro"/>
</dbReference>
<dbReference type="Gene3D" id="6.10.250.90">
    <property type="match status" value="1"/>
</dbReference>
<evidence type="ECO:0000256" key="5">
    <source>
        <dbReference type="ARBA" id="ARBA00022776"/>
    </source>
</evidence>
<keyword evidence="8" id="KW-0175">Coiled coil</keyword>
<keyword evidence="6" id="KW-0539">Nucleus</keyword>
<dbReference type="InterPro" id="IPR008672">
    <property type="entry name" value="Mad1"/>
</dbReference>
<keyword evidence="5" id="KW-0498">Mitosis</keyword>
<dbReference type="AlphaFoldDB" id="A0A9P5YFG7"/>
<dbReference type="Proteomes" id="UP000807353">
    <property type="component" value="Unassembled WGS sequence"/>
</dbReference>
<dbReference type="EMBL" id="MU150240">
    <property type="protein sequence ID" value="KAF9466670.1"/>
    <property type="molecule type" value="Genomic_DNA"/>
</dbReference>
<feature type="compositionally biased region" description="Basic and acidic residues" evidence="9">
    <location>
        <begin position="100"/>
        <end position="129"/>
    </location>
</feature>
<dbReference type="Pfam" id="PF05557">
    <property type="entry name" value="MAD"/>
    <property type="match status" value="1"/>
</dbReference>
<evidence type="ECO:0000313" key="11">
    <source>
        <dbReference type="Proteomes" id="UP000807353"/>
    </source>
</evidence>
<evidence type="ECO:0000256" key="1">
    <source>
        <dbReference type="ARBA" id="ARBA00004123"/>
    </source>
</evidence>
<evidence type="ECO:0000256" key="9">
    <source>
        <dbReference type="SAM" id="MobiDB-lite"/>
    </source>
</evidence>
<protein>
    <recommendedName>
        <fullName evidence="3">Spindle assembly checkpoint component MAD1</fullName>
    </recommendedName>
</protein>
<evidence type="ECO:0000256" key="7">
    <source>
        <dbReference type="ARBA" id="ARBA00023306"/>
    </source>
</evidence>
<evidence type="ECO:0000256" key="6">
    <source>
        <dbReference type="ARBA" id="ARBA00023242"/>
    </source>
</evidence>
<dbReference type="GO" id="GO:0000776">
    <property type="term" value="C:kinetochore"/>
    <property type="evidence" value="ECO:0007669"/>
    <property type="project" value="TreeGrafter"/>
</dbReference>
<name>A0A9P5YFG7_9AGAR</name>
<keyword evidence="11" id="KW-1185">Reference proteome</keyword>
<keyword evidence="7" id="KW-0131">Cell cycle</keyword>
<dbReference type="PANTHER" id="PTHR23168">
    <property type="entry name" value="MITOTIC SPINDLE ASSEMBLY CHECKPOINT PROTEIN MAD1 MITOTIC ARREST DEFICIENT-LIKE PROTEIN 1"/>
    <property type="match status" value="1"/>
</dbReference>
<dbReference type="OrthoDB" id="331602at2759"/>
<proteinExistence type="inferred from homology"/>
<evidence type="ECO:0000256" key="8">
    <source>
        <dbReference type="SAM" id="Coils"/>
    </source>
</evidence>
<dbReference type="PANTHER" id="PTHR23168:SF0">
    <property type="entry name" value="MITOTIC SPINDLE ASSEMBLY CHECKPOINT PROTEIN MAD1"/>
    <property type="match status" value="1"/>
</dbReference>
<evidence type="ECO:0000256" key="2">
    <source>
        <dbReference type="ARBA" id="ARBA00008029"/>
    </source>
</evidence>
<organism evidence="10 11">
    <name type="scientific">Collybia nuda</name>
    <dbReference type="NCBI Taxonomy" id="64659"/>
    <lineage>
        <taxon>Eukaryota</taxon>
        <taxon>Fungi</taxon>
        <taxon>Dikarya</taxon>
        <taxon>Basidiomycota</taxon>
        <taxon>Agaricomycotina</taxon>
        <taxon>Agaricomycetes</taxon>
        <taxon>Agaricomycetidae</taxon>
        <taxon>Agaricales</taxon>
        <taxon>Tricholomatineae</taxon>
        <taxon>Clitocybaceae</taxon>
        <taxon>Collybia</taxon>
    </lineage>
</organism>
<comment type="subcellular location">
    <subcellularLocation>
        <location evidence="1">Nucleus</location>
    </subcellularLocation>
</comment>
<keyword evidence="4" id="KW-0132">Cell division</keyword>
<feature type="region of interest" description="Disordered" evidence="9">
    <location>
        <begin position="563"/>
        <end position="582"/>
    </location>
</feature>
<dbReference type="SUPFAM" id="SSF75704">
    <property type="entry name" value="Mitotic arrest deficient-like 1, Mad1"/>
    <property type="match status" value="1"/>
</dbReference>
<gene>
    <name evidence="10" type="ORF">BDZ94DRAFT_1288013</name>
</gene>
<accession>A0A9P5YFG7</accession>
<dbReference type="Gene3D" id="3.30.457.60">
    <property type="match status" value="1"/>
</dbReference>